<dbReference type="Proteomes" id="UP000245634">
    <property type="component" value="Unassembled WGS sequence"/>
</dbReference>
<dbReference type="AlphaFoldDB" id="A0A316D910"/>
<protein>
    <submittedName>
        <fullName evidence="2">Tetratricopeptide repeat protein</fullName>
    </submittedName>
</protein>
<dbReference type="SMART" id="SM00028">
    <property type="entry name" value="TPR"/>
    <property type="match status" value="4"/>
</dbReference>
<proteinExistence type="predicted"/>
<evidence type="ECO:0000313" key="2">
    <source>
        <dbReference type="EMBL" id="PWK13466.1"/>
    </source>
</evidence>
<dbReference type="Gene3D" id="1.25.40.10">
    <property type="entry name" value="Tetratricopeptide repeat domain"/>
    <property type="match status" value="2"/>
</dbReference>
<dbReference type="CDD" id="cd00093">
    <property type="entry name" value="HTH_XRE"/>
    <property type="match status" value="1"/>
</dbReference>
<evidence type="ECO:0000259" key="1">
    <source>
        <dbReference type="PROSITE" id="PS50943"/>
    </source>
</evidence>
<dbReference type="PROSITE" id="PS50943">
    <property type="entry name" value="HTH_CROC1"/>
    <property type="match status" value="1"/>
</dbReference>
<dbReference type="PANTHER" id="PTHR37038">
    <property type="entry name" value="TRANSCRIPTIONAL REGULATOR-RELATED"/>
    <property type="match status" value="1"/>
</dbReference>
<dbReference type="InterPro" id="IPR001387">
    <property type="entry name" value="Cro/C1-type_HTH"/>
</dbReference>
<dbReference type="OrthoDB" id="252257at2"/>
<keyword evidence="3" id="KW-1185">Reference proteome</keyword>
<dbReference type="Pfam" id="PF01381">
    <property type="entry name" value="HTH_3"/>
    <property type="match status" value="1"/>
</dbReference>
<dbReference type="InterPro" id="IPR053163">
    <property type="entry name" value="HTH-type_regulator_Rgg"/>
</dbReference>
<accession>A0A316D910</accession>
<dbReference type="EMBL" id="QGGL01000007">
    <property type="protein sequence ID" value="PWK13466.1"/>
    <property type="molecule type" value="Genomic_DNA"/>
</dbReference>
<dbReference type="InterPro" id="IPR019734">
    <property type="entry name" value="TPR_rpt"/>
</dbReference>
<dbReference type="Pfam" id="PF13424">
    <property type="entry name" value="TPR_12"/>
    <property type="match status" value="1"/>
</dbReference>
<dbReference type="InterPro" id="IPR011990">
    <property type="entry name" value="TPR-like_helical_dom_sf"/>
</dbReference>
<comment type="caution">
    <text evidence="2">The sequence shown here is derived from an EMBL/GenBank/DDBJ whole genome shotgun (WGS) entry which is preliminary data.</text>
</comment>
<dbReference type="SMART" id="SM00530">
    <property type="entry name" value="HTH_XRE"/>
    <property type="match status" value="1"/>
</dbReference>
<dbReference type="RefSeq" id="WP_109688750.1">
    <property type="nucleotide sequence ID" value="NZ_QGGL01000007.1"/>
</dbReference>
<dbReference type="InterPro" id="IPR010982">
    <property type="entry name" value="Lambda_DNA-bd_dom_sf"/>
</dbReference>
<evidence type="ECO:0000313" key="3">
    <source>
        <dbReference type="Proteomes" id="UP000245634"/>
    </source>
</evidence>
<reference evidence="2 3" key="1">
    <citation type="submission" date="2018-05" db="EMBL/GenBank/DDBJ databases">
        <title>Genomic Encyclopedia of Type Strains, Phase IV (KMG-IV): sequencing the most valuable type-strain genomes for metagenomic binning, comparative biology and taxonomic classification.</title>
        <authorList>
            <person name="Goeker M."/>
        </authorList>
    </citation>
    <scope>NUCLEOTIDE SEQUENCE [LARGE SCALE GENOMIC DNA]</scope>
    <source>
        <strain evidence="2 3">DSM 18773</strain>
    </source>
</reference>
<feature type="domain" description="HTH cro/C1-type" evidence="1">
    <location>
        <begin position="18"/>
        <end position="71"/>
    </location>
</feature>
<dbReference type="SUPFAM" id="SSF48452">
    <property type="entry name" value="TPR-like"/>
    <property type="match status" value="2"/>
</dbReference>
<dbReference type="PANTHER" id="PTHR37038:SF14">
    <property type="entry name" value="TRANSCRIPTIONAL ACTIVATOR"/>
    <property type="match status" value="1"/>
</dbReference>
<dbReference type="GO" id="GO:0003677">
    <property type="term" value="F:DNA binding"/>
    <property type="evidence" value="ECO:0007669"/>
    <property type="project" value="InterPro"/>
</dbReference>
<organism evidence="2 3">
    <name type="scientific">Tumebacillus permanentifrigoris</name>
    <dbReference type="NCBI Taxonomy" id="378543"/>
    <lineage>
        <taxon>Bacteria</taxon>
        <taxon>Bacillati</taxon>
        <taxon>Bacillota</taxon>
        <taxon>Bacilli</taxon>
        <taxon>Bacillales</taxon>
        <taxon>Alicyclobacillaceae</taxon>
        <taxon>Tumebacillus</taxon>
    </lineage>
</organism>
<name>A0A316D910_9BACL</name>
<gene>
    <name evidence="2" type="ORF">C7459_107134</name>
</gene>
<dbReference type="SUPFAM" id="SSF47413">
    <property type="entry name" value="lambda repressor-like DNA-binding domains"/>
    <property type="match status" value="1"/>
</dbReference>
<sequence length="443" mass="50860">MAVGLDVDERNRIIGDNLRKYRLLKGLTQDDLADGLCSVSQLSKVENGKTYVKRTMLKQMADRLGVTVERIESADALFEELTETLQLAKDYVSAKSYEIALDMLELMIPQCVEFGYQKLRVEALHLKFIILIEQQAYTTVILLAEQALEDELYVSSVQKMMLLLDAGLAYEMSGNQQAAFDCYLRADEEFESIEGEGEHSQFRHTILFGLAKFHGVMGNDRACLRYAEKAEREAIAANMHLRRIRCYYLKAIPLRRLGDIDKAEQIYLEALKETQDNSFLLDTAIIQNNLGEVYQDRGETGLAQQCFKRALQLFELLDAGLYLYRPQANLAELEFMNKNYDRALSYVESMFCLCENLGVNAYRELAGTLRLKAKIMLELQDKDAFDQHMHEALAIYQKHNVLDEAYSLSIEIANFYYENGNSQSVEFYRQAVEYNNALLAIRR</sequence>